<keyword evidence="4 7" id="KW-0812">Transmembrane</keyword>
<comment type="subcellular location">
    <subcellularLocation>
        <location evidence="1">Cell membrane</location>
        <topology evidence="1">Multi-pass membrane protein</topology>
    </subcellularLocation>
</comment>
<dbReference type="PROSITE" id="PS50850">
    <property type="entry name" value="MFS"/>
    <property type="match status" value="1"/>
</dbReference>
<feature type="domain" description="Major facilitator superfamily (MFS) profile" evidence="8">
    <location>
        <begin position="12"/>
        <end position="393"/>
    </location>
</feature>
<name>A0A0N9HUU0_9PSEU</name>
<dbReference type="AlphaFoldDB" id="A0A0N9HUU0"/>
<dbReference type="GO" id="GO:0005886">
    <property type="term" value="C:plasma membrane"/>
    <property type="evidence" value="ECO:0007669"/>
    <property type="project" value="UniProtKB-SubCell"/>
</dbReference>
<keyword evidence="6 7" id="KW-0472">Membrane</keyword>
<dbReference type="PANTHER" id="PTHR23517:SF13">
    <property type="entry name" value="MAJOR FACILITATOR SUPERFAMILY MFS_1"/>
    <property type="match status" value="1"/>
</dbReference>
<keyword evidence="3" id="KW-1003">Cell membrane</keyword>
<protein>
    <submittedName>
        <fullName evidence="9">MFS transporter</fullName>
    </submittedName>
</protein>
<dbReference type="Gene3D" id="1.20.1250.20">
    <property type="entry name" value="MFS general substrate transporter like domains"/>
    <property type="match status" value="1"/>
</dbReference>
<dbReference type="InterPro" id="IPR011701">
    <property type="entry name" value="MFS"/>
</dbReference>
<feature type="transmembrane region" description="Helical" evidence="7">
    <location>
        <begin position="170"/>
        <end position="193"/>
    </location>
</feature>
<feature type="transmembrane region" description="Helical" evidence="7">
    <location>
        <begin position="136"/>
        <end position="158"/>
    </location>
</feature>
<evidence type="ECO:0000256" key="7">
    <source>
        <dbReference type="SAM" id="Phobius"/>
    </source>
</evidence>
<evidence type="ECO:0000256" key="4">
    <source>
        <dbReference type="ARBA" id="ARBA00022692"/>
    </source>
</evidence>
<feature type="transmembrane region" description="Helical" evidence="7">
    <location>
        <begin position="302"/>
        <end position="323"/>
    </location>
</feature>
<dbReference type="InterPro" id="IPR036259">
    <property type="entry name" value="MFS_trans_sf"/>
</dbReference>
<evidence type="ECO:0000259" key="8">
    <source>
        <dbReference type="PROSITE" id="PS50850"/>
    </source>
</evidence>
<dbReference type="KEGG" id="kphy:AOZ06_10430"/>
<feature type="transmembrane region" description="Helical" evidence="7">
    <location>
        <begin position="245"/>
        <end position="265"/>
    </location>
</feature>
<feature type="transmembrane region" description="Helical" evidence="7">
    <location>
        <begin position="277"/>
        <end position="296"/>
    </location>
</feature>
<organism evidence="9 10">
    <name type="scientific">Kibdelosporangium phytohabitans</name>
    <dbReference type="NCBI Taxonomy" id="860235"/>
    <lineage>
        <taxon>Bacteria</taxon>
        <taxon>Bacillati</taxon>
        <taxon>Actinomycetota</taxon>
        <taxon>Actinomycetes</taxon>
        <taxon>Pseudonocardiales</taxon>
        <taxon>Pseudonocardiaceae</taxon>
        <taxon>Kibdelosporangium</taxon>
    </lineage>
</organism>
<feature type="transmembrane region" description="Helical" evidence="7">
    <location>
        <begin position="45"/>
        <end position="66"/>
    </location>
</feature>
<feature type="transmembrane region" description="Helical" evidence="7">
    <location>
        <begin position="214"/>
        <end position="239"/>
    </location>
</feature>
<dbReference type="STRING" id="860235.AOZ06_10430"/>
<evidence type="ECO:0000256" key="5">
    <source>
        <dbReference type="ARBA" id="ARBA00022989"/>
    </source>
</evidence>
<evidence type="ECO:0000313" key="9">
    <source>
        <dbReference type="EMBL" id="ALG07283.1"/>
    </source>
</evidence>
<keyword evidence="2" id="KW-0813">Transport</keyword>
<keyword evidence="5 7" id="KW-1133">Transmembrane helix</keyword>
<dbReference type="PANTHER" id="PTHR23517">
    <property type="entry name" value="RESISTANCE PROTEIN MDTM, PUTATIVE-RELATED-RELATED"/>
    <property type="match status" value="1"/>
</dbReference>
<feature type="transmembrane region" description="Helical" evidence="7">
    <location>
        <begin position="78"/>
        <end position="95"/>
    </location>
</feature>
<dbReference type="RefSeq" id="WP_054289251.1">
    <property type="nucleotide sequence ID" value="NZ_CP012752.1"/>
</dbReference>
<dbReference type="OrthoDB" id="3177957at2"/>
<dbReference type="Proteomes" id="UP000063699">
    <property type="component" value="Chromosome"/>
</dbReference>
<evidence type="ECO:0000256" key="1">
    <source>
        <dbReference type="ARBA" id="ARBA00004651"/>
    </source>
</evidence>
<feature type="transmembrane region" description="Helical" evidence="7">
    <location>
        <begin position="369"/>
        <end position="387"/>
    </location>
</feature>
<accession>A0A0N9HUU0</accession>
<dbReference type="GO" id="GO:0022857">
    <property type="term" value="F:transmembrane transporter activity"/>
    <property type="evidence" value="ECO:0007669"/>
    <property type="project" value="InterPro"/>
</dbReference>
<dbReference type="EMBL" id="CP012752">
    <property type="protein sequence ID" value="ALG07283.1"/>
    <property type="molecule type" value="Genomic_DNA"/>
</dbReference>
<evidence type="ECO:0000256" key="2">
    <source>
        <dbReference type="ARBA" id="ARBA00022448"/>
    </source>
</evidence>
<feature type="transmembrane region" description="Helical" evidence="7">
    <location>
        <begin position="344"/>
        <end position="363"/>
    </location>
</feature>
<evidence type="ECO:0000256" key="6">
    <source>
        <dbReference type="ARBA" id="ARBA00023136"/>
    </source>
</evidence>
<dbReference type="InterPro" id="IPR020846">
    <property type="entry name" value="MFS_dom"/>
</dbReference>
<reference evidence="9 10" key="1">
    <citation type="submission" date="2015-07" db="EMBL/GenBank/DDBJ databases">
        <title>Genome sequencing of Kibdelosporangium phytohabitans.</title>
        <authorList>
            <person name="Qin S."/>
            <person name="Xing K."/>
        </authorList>
    </citation>
    <scope>NUCLEOTIDE SEQUENCE [LARGE SCALE GENOMIC DNA]</scope>
    <source>
        <strain evidence="9 10">KLBMP1111</strain>
    </source>
</reference>
<gene>
    <name evidence="9" type="ORF">AOZ06_10430</name>
</gene>
<keyword evidence="10" id="KW-1185">Reference proteome</keyword>
<feature type="transmembrane region" description="Helical" evidence="7">
    <location>
        <begin position="107"/>
        <end position="129"/>
    </location>
</feature>
<evidence type="ECO:0000313" key="10">
    <source>
        <dbReference type="Proteomes" id="UP000063699"/>
    </source>
</evidence>
<dbReference type="InterPro" id="IPR050171">
    <property type="entry name" value="MFS_Transporters"/>
</dbReference>
<dbReference type="Pfam" id="PF07690">
    <property type="entry name" value="MFS_1"/>
    <property type="match status" value="1"/>
</dbReference>
<dbReference type="SUPFAM" id="SSF103473">
    <property type="entry name" value="MFS general substrate transporter"/>
    <property type="match status" value="1"/>
</dbReference>
<sequence>MTSVLSRRNGMAITATTFAFAVTMMGTTLPTPLYSIYAAKLALSPLTVTALFAVYAIGVVATLSLFGRLSDEIGRRPVLLVAVACALLSAVLFLLPPSLPVLVIARILSGLGAGLMSGTGTAAVIDLFAPERKATAGTVAIAVNAGGLATGTLLSGVLADLVADSLVVPYAVHLVLTLVAATALWTLTPRTVLNGKFRIRPHRLRVPVELRGAFTRGVLATGAGFAVAGVLTAVGALFLVRSLHLTSHTVAGFLVFLAFAGMAIGQLLGKGIAARTALPLGCAGTVVAAGFLAWALSATQLLPLLVAAVIVGMSSGLCLNAGIASTVEQAPSAHRGEISSSFFAGLYSMLAIPSIGVGVLVVLTDLRTAGLVFTGVVAVLALVIGITERATVRR</sequence>
<proteinExistence type="predicted"/>
<evidence type="ECO:0000256" key="3">
    <source>
        <dbReference type="ARBA" id="ARBA00022475"/>
    </source>
</evidence>